<evidence type="ECO:0008006" key="3">
    <source>
        <dbReference type="Google" id="ProtNLM"/>
    </source>
</evidence>
<dbReference type="STRING" id="742817.HMPREF9449_01651"/>
<name>H1DHB5_9BACT</name>
<dbReference type="HOGENOM" id="CLU_087911_0_0_10"/>
<dbReference type="Proteomes" id="UP000004892">
    <property type="component" value="Unassembled WGS sequence"/>
</dbReference>
<dbReference type="PATRIC" id="fig|742817.3.peg.1762"/>
<reference evidence="1 2" key="1">
    <citation type="submission" date="2012-01" db="EMBL/GenBank/DDBJ databases">
        <title>The Genome Sequence of Odoribacter laneus YIT 12061.</title>
        <authorList>
            <consortium name="The Broad Institute Genome Sequencing Platform"/>
            <person name="Earl A."/>
            <person name="Ward D."/>
            <person name="Feldgarden M."/>
            <person name="Gevers D."/>
            <person name="Morotomi M."/>
            <person name="Young S.K."/>
            <person name="Zeng Q."/>
            <person name="Gargeya S."/>
            <person name="Fitzgerald M."/>
            <person name="Haas B."/>
            <person name="Abouelleil A."/>
            <person name="Alvarado L."/>
            <person name="Arachchi H.M."/>
            <person name="Berlin A."/>
            <person name="Chapman S.B."/>
            <person name="Gearin G."/>
            <person name="Goldberg J."/>
            <person name="Griggs A."/>
            <person name="Gujja S."/>
            <person name="Hansen M."/>
            <person name="Heiman D."/>
            <person name="Howarth C."/>
            <person name="Larimer J."/>
            <person name="Lui A."/>
            <person name="MacDonald P.J.P."/>
            <person name="McCowen C."/>
            <person name="Montmayeur A."/>
            <person name="Murphy C."/>
            <person name="Neiman D."/>
            <person name="Pearson M."/>
            <person name="Priest M."/>
            <person name="Roberts A."/>
            <person name="Saif S."/>
            <person name="Shea T."/>
            <person name="Sisk P."/>
            <person name="Stolte C."/>
            <person name="Sykes S."/>
            <person name="Wortman J."/>
            <person name="Nusbaum C."/>
            <person name="Birren B."/>
        </authorList>
    </citation>
    <scope>NUCLEOTIDE SEQUENCE [LARGE SCALE GENOMIC DNA]</scope>
    <source>
        <strain evidence="1 2">YIT 12061</strain>
    </source>
</reference>
<comment type="caution">
    <text evidence="1">The sequence shown here is derived from an EMBL/GenBank/DDBJ whole genome shotgun (WGS) entry which is preliminary data.</text>
</comment>
<accession>H1DHB5</accession>
<dbReference type="EMBL" id="ADMC01000022">
    <property type="protein sequence ID" value="EHP47798.1"/>
    <property type="molecule type" value="Genomic_DNA"/>
</dbReference>
<organism evidence="1 2">
    <name type="scientific">Odoribacter laneus YIT 12061</name>
    <dbReference type="NCBI Taxonomy" id="742817"/>
    <lineage>
        <taxon>Bacteria</taxon>
        <taxon>Pseudomonadati</taxon>
        <taxon>Bacteroidota</taxon>
        <taxon>Bacteroidia</taxon>
        <taxon>Bacteroidales</taxon>
        <taxon>Odoribacteraceae</taxon>
        <taxon>Odoribacter</taxon>
    </lineage>
</organism>
<proteinExistence type="predicted"/>
<dbReference type="AlphaFoldDB" id="H1DHB5"/>
<protein>
    <recommendedName>
        <fullName evidence="3">Lipocalin-like domain-containing protein</fullName>
    </recommendedName>
</protein>
<gene>
    <name evidence="1" type="ORF">HMPREF9449_01651</name>
</gene>
<keyword evidence="2" id="KW-1185">Reference proteome</keyword>
<evidence type="ECO:0000313" key="2">
    <source>
        <dbReference type="Proteomes" id="UP000004892"/>
    </source>
</evidence>
<evidence type="ECO:0000313" key="1">
    <source>
        <dbReference type="EMBL" id="EHP47798.1"/>
    </source>
</evidence>
<sequence length="264" mass="29815">MTTWLFVLAALVGTCLTGCKEEIRRPLAQHLIGTWQRAQDFVLTDGKWVEDPIPEGKMERIDFRADGKAVNIRTAVDGLTEMKSGEWKTDEKACTVTMGGFSTPVWRLTADEFGNSYDKAIDPATGGLMDGSFRWIYRRVSDKHPVEQYLGKWLLTGSYQKQDGDWMPITYGVPDEGWSEYKEDGTVTTYARSGDKEQGFKSLWAVNCNTGTMVWYRDVTKKESHTVTVALDGDTMTVFYSQNFDPATGGMIEGEFKDVFVREK</sequence>